<proteinExistence type="predicted"/>
<protein>
    <submittedName>
        <fullName evidence="1">Uncharacterized protein</fullName>
    </submittedName>
</protein>
<keyword evidence="2" id="KW-1185">Reference proteome</keyword>
<name>A0AAV4X104_9ARAC</name>
<gene>
    <name evidence="1" type="ORF">CDAR_438661</name>
</gene>
<dbReference type="EMBL" id="BPLQ01015526">
    <property type="protein sequence ID" value="GIY88782.1"/>
    <property type="molecule type" value="Genomic_DNA"/>
</dbReference>
<organism evidence="1 2">
    <name type="scientific">Caerostris darwini</name>
    <dbReference type="NCBI Taxonomy" id="1538125"/>
    <lineage>
        <taxon>Eukaryota</taxon>
        <taxon>Metazoa</taxon>
        <taxon>Ecdysozoa</taxon>
        <taxon>Arthropoda</taxon>
        <taxon>Chelicerata</taxon>
        <taxon>Arachnida</taxon>
        <taxon>Araneae</taxon>
        <taxon>Araneomorphae</taxon>
        <taxon>Entelegynae</taxon>
        <taxon>Araneoidea</taxon>
        <taxon>Araneidae</taxon>
        <taxon>Caerostris</taxon>
    </lineage>
</organism>
<comment type="caution">
    <text evidence="1">The sequence shown here is derived from an EMBL/GenBank/DDBJ whole genome shotgun (WGS) entry which is preliminary data.</text>
</comment>
<evidence type="ECO:0000313" key="1">
    <source>
        <dbReference type="EMBL" id="GIY88782.1"/>
    </source>
</evidence>
<sequence length="84" mass="9482">MINKCLDYQASKSGLTCPKCSYNVILTRTFLGRMSKGHGPPLNALNGKGVIVCRNTPRALYWITIFCKDPFAYIPLRYVRDTPI</sequence>
<evidence type="ECO:0000313" key="2">
    <source>
        <dbReference type="Proteomes" id="UP001054837"/>
    </source>
</evidence>
<dbReference type="Proteomes" id="UP001054837">
    <property type="component" value="Unassembled WGS sequence"/>
</dbReference>
<accession>A0AAV4X104</accession>
<dbReference type="AlphaFoldDB" id="A0AAV4X104"/>
<reference evidence="1 2" key="1">
    <citation type="submission" date="2021-06" db="EMBL/GenBank/DDBJ databases">
        <title>Caerostris darwini draft genome.</title>
        <authorList>
            <person name="Kono N."/>
            <person name="Arakawa K."/>
        </authorList>
    </citation>
    <scope>NUCLEOTIDE SEQUENCE [LARGE SCALE GENOMIC DNA]</scope>
</reference>